<accession>A0A812LEW0</accession>
<proteinExistence type="predicted"/>
<evidence type="ECO:0000256" key="1">
    <source>
        <dbReference type="SAM" id="MobiDB-lite"/>
    </source>
</evidence>
<reference evidence="2" key="1">
    <citation type="submission" date="2021-02" db="EMBL/GenBank/DDBJ databases">
        <authorList>
            <person name="Dougan E. K."/>
            <person name="Rhodes N."/>
            <person name="Thang M."/>
            <person name="Chan C."/>
        </authorList>
    </citation>
    <scope>NUCLEOTIDE SEQUENCE</scope>
</reference>
<evidence type="ECO:0000313" key="2">
    <source>
        <dbReference type="EMBL" id="CAE7245775.1"/>
    </source>
</evidence>
<feature type="region of interest" description="Disordered" evidence="1">
    <location>
        <begin position="241"/>
        <end position="279"/>
    </location>
</feature>
<dbReference type="AlphaFoldDB" id="A0A812LEW0"/>
<name>A0A812LEW0_9DINO</name>
<dbReference type="EMBL" id="CAJNDS010001057">
    <property type="protein sequence ID" value="CAE7245775.1"/>
    <property type="molecule type" value="Genomic_DNA"/>
</dbReference>
<dbReference type="OrthoDB" id="441691at2759"/>
<comment type="caution">
    <text evidence="2">The sequence shown here is derived from an EMBL/GenBank/DDBJ whole genome shotgun (WGS) entry which is preliminary data.</text>
</comment>
<dbReference type="Proteomes" id="UP000604046">
    <property type="component" value="Unassembled WGS sequence"/>
</dbReference>
<keyword evidence="3" id="KW-1185">Reference proteome</keyword>
<evidence type="ECO:0000313" key="3">
    <source>
        <dbReference type="Proteomes" id="UP000604046"/>
    </source>
</evidence>
<sequence length="279" mass="30926">MHARNAGHAAMFGTNGFVKVSDRNWGRPAACEGLRKIRSDPVLPRIAEARVVGSSSARKASVAETDIGSIPQASAGAKRGTVFRPVASLLPPASVEEVTNAALASIEDIRSSLDHFQGRSSADKEAICDEPSDLREDLRHRLARYRYTRRIEPPPPPLAMDPAFEPAPPRPMQAAAVQVMSSSCLRSFQPQRRRAQLAEQAEHRRLRLESAKTKRELTHQELEEKTMADMDRYIQRMEQYELEKNSSRAGGQESFVEAEQGQLQSRLTTDAGAMKREPG</sequence>
<gene>
    <name evidence="2" type="primary">TPT1</name>
    <name evidence="2" type="ORF">SNAT2548_LOCUS11627</name>
</gene>
<organism evidence="2 3">
    <name type="scientific">Symbiodinium natans</name>
    <dbReference type="NCBI Taxonomy" id="878477"/>
    <lineage>
        <taxon>Eukaryota</taxon>
        <taxon>Sar</taxon>
        <taxon>Alveolata</taxon>
        <taxon>Dinophyceae</taxon>
        <taxon>Suessiales</taxon>
        <taxon>Symbiodiniaceae</taxon>
        <taxon>Symbiodinium</taxon>
    </lineage>
</organism>
<protein>
    <submittedName>
        <fullName evidence="2">TPT1 protein</fullName>
    </submittedName>
</protein>